<evidence type="ECO:0000256" key="5">
    <source>
        <dbReference type="ARBA" id="ARBA00023136"/>
    </source>
</evidence>
<accession>A0ABV5ZNR5</accession>
<feature type="domain" description="TonB-dependent receptor plug" evidence="8">
    <location>
        <begin position="132"/>
        <end position="256"/>
    </location>
</feature>
<protein>
    <submittedName>
        <fullName evidence="9">SusC/RagA family TonB-linked outer membrane protein</fullName>
    </submittedName>
</protein>
<evidence type="ECO:0000256" key="4">
    <source>
        <dbReference type="ARBA" id="ARBA00022692"/>
    </source>
</evidence>
<dbReference type="InterPro" id="IPR018247">
    <property type="entry name" value="EF_Hand_1_Ca_BS"/>
</dbReference>
<dbReference type="EMBL" id="JBHLZF010000002">
    <property type="protein sequence ID" value="MFB9898224.1"/>
    <property type="molecule type" value="Genomic_DNA"/>
</dbReference>
<evidence type="ECO:0000256" key="1">
    <source>
        <dbReference type="ARBA" id="ARBA00004571"/>
    </source>
</evidence>
<evidence type="ECO:0000313" key="9">
    <source>
        <dbReference type="EMBL" id="MFB9898224.1"/>
    </source>
</evidence>
<dbReference type="SUPFAM" id="SSF56935">
    <property type="entry name" value="Porins"/>
    <property type="match status" value="1"/>
</dbReference>
<evidence type="ECO:0000256" key="7">
    <source>
        <dbReference type="PROSITE-ProRule" id="PRU01360"/>
    </source>
</evidence>
<keyword evidence="2 7" id="KW-0813">Transport</keyword>
<dbReference type="Proteomes" id="UP001589688">
    <property type="component" value="Unassembled WGS sequence"/>
</dbReference>
<keyword evidence="6 7" id="KW-0998">Cell outer membrane</keyword>
<evidence type="ECO:0000256" key="3">
    <source>
        <dbReference type="ARBA" id="ARBA00022452"/>
    </source>
</evidence>
<keyword evidence="10" id="KW-1185">Reference proteome</keyword>
<dbReference type="InterPro" id="IPR039426">
    <property type="entry name" value="TonB-dep_rcpt-like"/>
</dbReference>
<proteinExistence type="inferred from homology"/>
<dbReference type="SUPFAM" id="SSF49464">
    <property type="entry name" value="Carboxypeptidase regulatory domain-like"/>
    <property type="match status" value="1"/>
</dbReference>
<evidence type="ECO:0000256" key="6">
    <source>
        <dbReference type="ARBA" id="ARBA00023237"/>
    </source>
</evidence>
<evidence type="ECO:0000256" key="2">
    <source>
        <dbReference type="ARBA" id="ARBA00022448"/>
    </source>
</evidence>
<gene>
    <name evidence="9" type="ORF">ACFFK8_10595</name>
</gene>
<dbReference type="Gene3D" id="2.170.130.10">
    <property type="entry name" value="TonB-dependent receptor, plug domain"/>
    <property type="match status" value="1"/>
</dbReference>
<dbReference type="RefSeq" id="WP_027953000.1">
    <property type="nucleotide sequence ID" value="NZ_JBHLZF010000002.1"/>
</dbReference>
<dbReference type="PROSITE" id="PS52016">
    <property type="entry name" value="TONB_DEPENDENT_REC_3"/>
    <property type="match status" value="1"/>
</dbReference>
<comment type="caution">
    <text evidence="9">The sequence shown here is derived from an EMBL/GenBank/DDBJ whole genome shotgun (WGS) entry which is preliminary data.</text>
</comment>
<dbReference type="PROSITE" id="PS00018">
    <property type="entry name" value="EF_HAND_1"/>
    <property type="match status" value="1"/>
</dbReference>
<comment type="subcellular location">
    <subcellularLocation>
        <location evidence="1 7">Cell outer membrane</location>
        <topology evidence="1 7">Multi-pass membrane protein</topology>
    </subcellularLocation>
</comment>
<keyword evidence="3 7" id="KW-1134">Transmembrane beta strand</keyword>
<keyword evidence="4 7" id="KW-0812">Transmembrane</keyword>
<comment type="similarity">
    <text evidence="7">Belongs to the TonB-dependent receptor family.</text>
</comment>
<name>A0ABV5ZNR5_9BACT</name>
<reference evidence="9 10" key="1">
    <citation type="submission" date="2024-09" db="EMBL/GenBank/DDBJ databases">
        <authorList>
            <person name="Sun Q."/>
            <person name="Mori K."/>
        </authorList>
    </citation>
    <scope>NUCLEOTIDE SEQUENCE [LARGE SCALE GENOMIC DNA]</scope>
    <source>
        <strain evidence="9 10">ATCC 51272</strain>
    </source>
</reference>
<dbReference type="InterPro" id="IPR037066">
    <property type="entry name" value="Plug_dom_sf"/>
</dbReference>
<dbReference type="Pfam" id="PF07715">
    <property type="entry name" value="Plug"/>
    <property type="match status" value="1"/>
</dbReference>
<dbReference type="Pfam" id="PF13715">
    <property type="entry name" value="CarbopepD_reg_2"/>
    <property type="match status" value="1"/>
</dbReference>
<dbReference type="InterPro" id="IPR008969">
    <property type="entry name" value="CarboxyPept-like_regulatory"/>
</dbReference>
<dbReference type="InterPro" id="IPR023997">
    <property type="entry name" value="TonB-dep_OMP_SusC/RagA_CS"/>
</dbReference>
<dbReference type="NCBIfam" id="TIGR04056">
    <property type="entry name" value="OMP_RagA_SusC"/>
    <property type="match status" value="1"/>
</dbReference>
<keyword evidence="5 7" id="KW-0472">Membrane</keyword>
<dbReference type="Gene3D" id="2.40.170.20">
    <property type="entry name" value="TonB-dependent receptor, beta-barrel domain"/>
    <property type="match status" value="1"/>
</dbReference>
<evidence type="ECO:0000259" key="8">
    <source>
        <dbReference type="Pfam" id="PF07715"/>
    </source>
</evidence>
<evidence type="ECO:0000313" key="10">
    <source>
        <dbReference type="Proteomes" id="UP001589688"/>
    </source>
</evidence>
<dbReference type="NCBIfam" id="TIGR04057">
    <property type="entry name" value="SusC_RagA_signa"/>
    <property type="match status" value="1"/>
</dbReference>
<dbReference type="InterPro" id="IPR023996">
    <property type="entry name" value="TonB-dep_OMP_SusC/RagA"/>
</dbReference>
<sequence length="1119" mass="125062">MKAIFHTEADRRFGMLLAFVLLCGQLALAQITQVHGTVSDDMGPLMGATVCEIDATGRIINSAVTDLNGNFSMAVRDEKNKIRFSYVGSKTRTMPINQTTYDVTLKSDTNLDEVTVVAKKRRNGNNLAIPDREISYASQSLDMKDLEGLGITTLDEALQGRIAGLDIISNSGDLGSGSTMRLRGASSLSTLTNGNPLIVVDGNVRNVDLTTFDLASANNEQFADLLNINPEDIASVNVLKDAAATAVYGSQGGNGVIELTTKRGSRGAPRVSYSLKLTGTHQPKGYALLSGDDYTMMLKESYFNPTQNDTQSQNIREINYDPTFSEYEQYNNNTDWRDAVTQWGLRQNHYVSVAGGGEKASFRIGGGFDHETGTMIQQKLNRFSTRVALDYFVSERIRVSTNFSLTYTKNHMNSDDLLAIAMKKMPNMSIYEQDPVTGENTSRYYQMLQNASSVFNPTSGKVDNQKAYVNPVASANLAKKTRRTYDLVPELVINYHLLGLDEEHTQLNWQGSVLMSVFNQYDDSFYPAELKTVSWADGVNTASSASSKSMNFNTKQTLTFIPHFADKDHSFMMMGRFELNSGSSSGQSNGAKGLTGDGVVSPDAGGVNTGLESTYSEWRSMYYTLSAHYAYKGRYVADVSVRADGTTKFGPGHRWGYFPSVSLRWNVVDEPWMKSTHSWLSMLSIRPSWGRVGRQPNQDYLYTSKYGSGPQYLGLATMYPKNIRLTNLKWELVSSYNLGMDLGFWNDRLTTTLEFYRSTTSDMLLKDYRIPSNSGYMTVPYRNSGKMRNTGWEFHINTNKLVRAGKFVFDMNANFGNNRNEILEMDGYVLTSLNSTFGYGNGEFLRRVQLHNPFGAIYGFRYKGVYQYNYDTFKDMSAEDRAAFISSGKTAPVAFNAQGQQILDSEGNPLRMRYNYTNDGTGKNYAFSGGDAMYEDVNHDGQINALDIVYLGSSLPKLTGGFGFTFSYKDWRLNTQFTYRVGNKILNMARLNAEAMTGNDNMSQAVNYRWRKEGDVTTIPRAMYGNQSNYNTLVSDRFVEDGSYLRMSYAQLSYAITKKHLKWIGLNRINLYLSANNPFVLTKYSGVDPDISNSGYDPAIDRSQTPRSRSYTLGITVDF</sequence>
<dbReference type="InterPro" id="IPR036942">
    <property type="entry name" value="Beta-barrel_TonB_sf"/>
</dbReference>
<dbReference type="InterPro" id="IPR012910">
    <property type="entry name" value="Plug_dom"/>
</dbReference>
<organism evidence="9 10">
    <name type="scientific">Hallella seregens ATCC 51272</name>
    <dbReference type="NCBI Taxonomy" id="1336250"/>
    <lineage>
        <taxon>Bacteria</taxon>
        <taxon>Pseudomonadati</taxon>
        <taxon>Bacteroidota</taxon>
        <taxon>Bacteroidia</taxon>
        <taxon>Bacteroidales</taxon>
        <taxon>Prevotellaceae</taxon>
        <taxon>Hallella</taxon>
    </lineage>
</organism>